<organism evidence="1 2">
    <name type="scientific">Paraglomus brasilianum</name>
    <dbReference type="NCBI Taxonomy" id="144538"/>
    <lineage>
        <taxon>Eukaryota</taxon>
        <taxon>Fungi</taxon>
        <taxon>Fungi incertae sedis</taxon>
        <taxon>Mucoromycota</taxon>
        <taxon>Glomeromycotina</taxon>
        <taxon>Glomeromycetes</taxon>
        <taxon>Paraglomerales</taxon>
        <taxon>Paraglomeraceae</taxon>
        <taxon>Paraglomus</taxon>
    </lineage>
</organism>
<dbReference type="Proteomes" id="UP000789739">
    <property type="component" value="Unassembled WGS sequence"/>
</dbReference>
<dbReference type="OrthoDB" id="2536450at2759"/>
<evidence type="ECO:0000313" key="2">
    <source>
        <dbReference type="Proteomes" id="UP000789739"/>
    </source>
</evidence>
<dbReference type="AlphaFoldDB" id="A0A9N9E2G5"/>
<reference evidence="1" key="1">
    <citation type="submission" date="2021-06" db="EMBL/GenBank/DDBJ databases">
        <authorList>
            <person name="Kallberg Y."/>
            <person name="Tangrot J."/>
            <person name="Rosling A."/>
        </authorList>
    </citation>
    <scope>NUCLEOTIDE SEQUENCE</scope>
    <source>
        <strain evidence="1">BR232B</strain>
    </source>
</reference>
<evidence type="ECO:0000313" key="1">
    <source>
        <dbReference type="EMBL" id="CAG8661516.1"/>
    </source>
</evidence>
<gene>
    <name evidence="1" type="ORF">PBRASI_LOCUS10809</name>
</gene>
<keyword evidence="2" id="KW-1185">Reference proteome</keyword>
<comment type="caution">
    <text evidence="1">The sequence shown here is derived from an EMBL/GenBank/DDBJ whole genome shotgun (WGS) entry which is preliminary data.</text>
</comment>
<accession>A0A9N9E2G5</accession>
<feature type="non-terminal residue" evidence="1">
    <location>
        <position position="1"/>
    </location>
</feature>
<proteinExistence type="predicted"/>
<name>A0A9N9E2G5_9GLOM</name>
<sequence length="80" mass="8362">PGVSQQCEASLQGVLTDKNVIACYDISTLLSGAPPVTTADVEKLETQFLDQFCTNPACSEDVFKTAFSPVVTACGTNSST</sequence>
<dbReference type="EMBL" id="CAJVPI010003726">
    <property type="protein sequence ID" value="CAG8661516.1"/>
    <property type="molecule type" value="Genomic_DNA"/>
</dbReference>
<feature type="non-terminal residue" evidence="1">
    <location>
        <position position="80"/>
    </location>
</feature>
<protein>
    <submittedName>
        <fullName evidence="1">9733_t:CDS:1</fullName>
    </submittedName>
</protein>